<dbReference type="PANTHER" id="PTHR43000">
    <property type="entry name" value="DTDP-D-GLUCOSE 4,6-DEHYDRATASE-RELATED"/>
    <property type="match status" value="1"/>
</dbReference>
<dbReference type="AlphaFoldDB" id="A0A1Q2CI43"/>
<sequence>MKVLVTGGAGFIGSNLARAMLAAGSFEEVRVLDDLSTGYAENLTGLDVAFTEGSILDMAALERVADGVDSIVHLAAIPSVPRSVANPRASHDANATGTLNVLEAARATGVEQVIVASSSSVYGSNPTLPKNEDDWTRPLSPYAVSKLATEGYAIAYQASYGLKTLPFRFFNVYGPGQAAGHAYAAVVPKFIDAALSGQALEIHGDGRQSRDFTFVADVCRVIMSAVSRRLSHPGPVNLAFNTNTTLLELISELEAQLGETVAKEFTDPRVGDVRASQADSLLLRELFPDVTPLPLADGLSATLAWYRGRIGLDTGAS</sequence>
<name>A0A1Q2CI43_9ACTN</name>
<organism evidence="2 3">
    <name type="scientific">Tessaracoccus flavus</name>
    <dbReference type="NCBI Taxonomy" id="1610493"/>
    <lineage>
        <taxon>Bacteria</taxon>
        <taxon>Bacillati</taxon>
        <taxon>Actinomycetota</taxon>
        <taxon>Actinomycetes</taxon>
        <taxon>Propionibacteriales</taxon>
        <taxon>Propionibacteriaceae</taxon>
        <taxon>Tessaracoccus</taxon>
    </lineage>
</organism>
<gene>
    <name evidence="2" type="ORF">RPIT_13780</name>
</gene>
<dbReference type="OrthoDB" id="9801785at2"/>
<evidence type="ECO:0000313" key="2">
    <source>
        <dbReference type="EMBL" id="AQP45743.1"/>
    </source>
</evidence>
<keyword evidence="3" id="KW-1185">Reference proteome</keyword>
<accession>A0A1Q2CI43</accession>
<proteinExistence type="inferred from homology"/>
<evidence type="ECO:0000256" key="1">
    <source>
        <dbReference type="ARBA" id="ARBA00007637"/>
    </source>
</evidence>
<dbReference type="EMBL" id="CP019605">
    <property type="protein sequence ID" value="AQP45743.1"/>
    <property type="molecule type" value="Genomic_DNA"/>
</dbReference>
<dbReference type="InterPro" id="IPR020904">
    <property type="entry name" value="Sc_DH/Rdtase_CS"/>
</dbReference>
<dbReference type="STRING" id="1610493.RPIT_13780"/>
<protein>
    <submittedName>
        <fullName evidence="2">GDP-mannose 4,6-dehydratase</fullName>
    </submittedName>
</protein>
<dbReference type="InterPro" id="IPR036291">
    <property type="entry name" value="NAD(P)-bd_dom_sf"/>
</dbReference>
<dbReference type="InterPro" id="IPR001509">
    <property type="entry name" value="Epimerase_deHydtase"/>
</dbReference>
<dbReference type="Pfam" id="PF01370">
    <property type="entry name" value="Epimerase"/>
    <property type="match status" value="1"/>
</dbReference>
<dbReference type="RefSeq" id="WP_077343950.1">
    <property type="nucleotide sequence ID" value="NZ_CP019605.1"/>
</dbReference>
<reference evidence="2 3" key="1">
    <citation type="journal article" date="2016" name="Int. J. Syst. Evol. Microbiol.">
        <title>Tessaracoccus flavus sp. nov., isolated from the drainage system of a lindane-producing factory.</title>
        <authorList>
            <person name="Kumari R."/>
            <person name="Singh P."/>
            <person name="Schumann P."/>
            <person name="Lal R."/>
        </authorList>
    </citation>
    <scope>NUCLEOTIDE SEQUENCE [LARGE SCALE GENOMIC DNA]</scope>
    <source>
        <strain evidence="2 3">RP1T</strain>
    </source>
</reference>
<dbReference type="PROSITE" id="PS00061">
    <property type="entry name" value="ADH_SHORT"/>
    <property type="match status" value="1"/>
</dbReference>
<dbReference type="KEGG" id="tfl:RPIT_13780"/>
<dbReference type="SUPFAM" id="SSF51735">
    <property type="entry name" value="NAD(P)-binding Rossmann-fold domains"/>
    <property type="match status" value="1"/>
</dbReference>
<dbReference type="Gene3D" id="3.90.25.10">
    <property type="entry name" value="UDP-galactose 4-epimerase, domain 1"/>
    <property type="match status" value="1"/>
</dbReference>
<evidence type="ECO:0000313" key="3">
    <source>
        <dbReference type="Proteomes" id="UP000188324"/>
    </source>
</evidence>
<comment type="similarity">
    <text evidence="1">Belongs to the NAD(P)-dependent epimerase/dehydratase family.</text>
</comment>
<dbReference type="Gene3D" id="3.40.50.720">
    <property type="entry name" value="NAD(P)-binding Rossmann-like Domain"/>
    <property type="match status" value="1"/>
</dbReference>
<dbReference type="Proteomes" id="UP000188324">
    <property type="component" value="Chromosome"/>
</dbReference>